<dbReference type="AlphaFoldDB" id="A0A5B7FJI8"/>
<organism evidence="1 2">
    <name type="scientific">Portunus trituberculatus</name>
    <name type="common">Swimming crab</name>
    <name type="synonym">Neptunus trituberculatus</name>
    <dbReference type="NCBI Taxonomy" id="210409"/>
    <lineage>
        <taxon>Eukaryota</taxon>
        <taxon>Metazoa</taxon>
        <taxon>Ecdysozoa</taxon>
        <taxon>Arthropoda</taxon>
        <taxon>Crustacea</taxon>
        <taxon>Multicrustacea</taxon>
        <taxon>Malacostraca</taxon>
        <taxon>Eumalacostraca</taxon>
        <taxon>Eucarida</taxon>
        <taxon>Decapoda</taxon>
        <taxon>Pleocyemata</taxon>
        <taxon>Brachyura</taxon>
        <taxon>Eubrachyura</taxon>
        <taxon>Portunoidea</taxon>
        <taxon>Portunidae</taxon>
        <taxon>Portuninae</taxon>
        <taxon>Portunus</taxon>
    </lineage>
</organism>
<proteinExistence type="predicted"/>
<reference evidence="1 2" key="1">
    <citation type="submission" date="2019-05" db="EMBL/GenBank/DDBJ databases">
        <title>Another draft genome of Portunus trituberculatus and its Hox gene families provides insights of decapod evolution.</title>
        <authorList>
            <person name="Jeong J.-H."/>
            <person name="Song I."/>
            <person name="Kim S."/>
            <person name="Choi T."/>
            <person name="Kim D."/>
            <person name="Ryu S."/>
            <person name="Kim W."/>
        </authorList>
    </citation>
    <scope>NUCLEOTIDE SEQUENCE [LARGE SCALE GENOMIC DNA]</scope>
    <source>
        <tissue evidence="1">Muscle</tissue>
    </source>
</reference>
<name>A0A5B7FJI8_PORTR</name>
<evidence type="ECO:0000313" key="2">
    <source>
        <dbReference type="Proteomes" id="UP000324222"/>
    </source>
</evidence>
<gene>
    <name evidence="1" type="ORF">E2C01_038813</name>
</gene>
<keyword evidence="2" id="KW-1185">Reference proteome</keyword>
<comment type="caution">
    <text evidence="1">The sequence shown here is derived from an EMBL/GenBank/DDBJ whole genome shotgun (WGS) entry which is preliminary data.</text>
</comment>
<dbReference type="Proteomes" id="UP000324222">
    <property type="component" value="Unassembled WGS sequence"/>
</dbReference>
<sequence length="68" mass="7349">MTGNTSATPMHAPTTRALPPIFTWWAARTATSAEVIAAIAATTTTRATRRHRAFRVPVSKVLSRSTRA</sequence>
<accession>A0A5B7FJI8</accession>
<protein>
    <submittedName>
        <fullName evidence="1">Uncharacterized protein</fullName>
    </submittedName>
</protein>
<evidence type="ECO:0000313" key="1">
    <source>
        <dbReference type="EMBL" id="MPC45128.1"/>
    </source>
</evidence>
<dbReference type="EMBL" id="VSRR010006583">
    <property type="protein sequence ID" value="MPC45128.1"/>
    <property type="molecule type" value="Genomic_DNA"/>
</dbReference>